<evidence type="ECO:0000313" key="4">
    <source>
        <dbReference type="Proteomes" id="UP000321424"/>
    </source>
</evidence>
<evidence type="ECO:0000256" key="1">
    <source>
        <dbReference type="SAM" id="SignalP"/>
    </source>
</evidence>
<dbReference type="PANTHER" id="PTHR41349">
    <property type="match status" value="1"/>
</dbReference>
<proteinExistence type="predicted"/>
<dbReference type="InterPro" id="IPR005135">
    <property type="entry name" value="Endo/exonuclease/phosphatase"/>
</dbReference>
<dbReference type="AlphaFoldDB" id="A0A511MDD0"/>
<dbReference type="Proteomes" id="UP000321424">
    <property type="component" value="Unassembled WGS sequence"/>
</dbReference>
<keyword evidence="4" id="KW-1185">Reference proteome</keyword>
<evidence type="ECO:0000313" key="3">
    <source>
        <dbReference type="EMBL" id="GEM37816.1"/>
    </source>
</evidence>
<dbReference type="EMBL" id="BJXA01000011">
    <property type="protein sequence ID" value="GEM37816.1"/>
    <property type="molecule type" value="Genomic_DNA"/>
</dbReference>
<organism evidence="3 4">
    <name type="scientific">Nocardia ninae NBRC 108245</name>
    <dbReference type="NCBI Taxonomy" id="1210091"/>
    <lineage>
        <taxon>Bacteria</taxon>
        <taxon>Bacillati</taxon>
        <taxon>Actinomycetota</taxon>
        <taxon>Actinomycetes</taxon>
        <taxon>Mycobacteriales</taxon>
        <taxon>Nocardiaceae</taxon>
        <taxon>Nocardia</taxon>
    </lineage>
</organism>
<evidence type="ECO:0000259" key="2">
    <source>
        <dbReference type="Pfam" id="PF03372"/>
    </source>
</evidence>
<comment type="caution">
    <text evidence="3">The sequence shown here is derived from an EMBL/GenBank/DDBJ whole genome shotgun (WGS) entry which is preliminary data.</text>
</comment>
<gene>
    <name evidence="3" type="ORF">NN4_23350</name>
</gene>
<feature type="chain" id="PRO_5022227620" description="Endonuclease/exonuclease/phosphatase domain-containing protein" evidence="1">
    <location>
        <begin position="28"/>
        <end position="332"/>
    </location>
</feature>
<dbReference type="GO" id="GO:0003824">
    <property type="term" value="F:catalytic activity"/>
    <property type="evidence" value="ECO:0007669"/>
    <property type="project" value="InterPro"/>
</dbReference>
<feature type="signal peptide" evidence="1">
    <location>
        <begin position="1"/>
        <end position="27"/>
    </location>
</feature>
<protein>
    <recommendedName>
        <fullName evidence="2">Endonuclease/exonuclease/phosphatase domain-containing protein</fullName>
    </recommendedName>
</protein>
<feature type="domain" description="Endonuclease/exonuclease/phosphatase" evidence="2">
    <location>
        <begin position="36"/>
        <end position="321"/>
    </location>
</feature>
<dbReference type="Gene3D" id="3.60.10.10">
    <property type="entry name" value="Endonuclease/exonuclease/phosphatase"/>
    <property type="match status" value="1"/>
</dbReference>
<name>A0A511MDD0_9NOCA</name>
<dbReference type="InterPro" id="IPR036691">
    <property type="entry name" value="Endo/exonu/phosph_ase_sf"/>
</dbReference>
<dbReference type="Pfam" id="PF03372">
    <property type="entry name" value="Exo_endo_phos"/>
    <property type="match status" value="1"/>
</dbReference>
<accession>A0A511MDD0</accession>
<reference evidence="3 4" key="1">
    <citation type="submission" date="2019-07" db="EMBL/GenBank/DDBJ databases">
        <title>Whole genome shotgun sequence of Nocardia ninae NBRC 108245.</title>
        <authorList>
            <person name="Hosoyama A."/>
            <person name="Uohara A."/>
            <person name="Ohji S."/>
            <person name="Ichikawa N."/>
        </authorList>
    </citation>
    <scope>NUCLEOTIDE SEQUENCE [LARGE SCALE GENOMIC DNA]</scope>
    <source>
        <strain evidence="3 4">NBRC 108245</strain>
    </source>
</reference>
<sequence length="332" mass="36703">MRLCKALLTAVLLASTVLVGVAPAAQAGDHERVRVLTWNIFHGGREPTPDNLNDLIDQVIDIEPDVFFAVETYGSGDLITDALTRRAHNGRYTGVRITDRPAGQDNLWIFTKYEVVATYPKPQGGPVSDFNLGGVRVRVPHDGELNLFATWLTYTDPWDGYLIDENAIDRRDGREPRHSVAAVVQAERAQTQYITDIVQNQLPRMLGGNTAPVLLGGDFNTLPGADWTPSQADCPNHFGLSYPLTATKVVTDTGFVDTFRAANPDVCAVPGRTWSPLPTEKLITDQRIDFLFAKGNVETRAARIVDQRMRRHGPGVFYSDHAAVVSDLKVRW</sequence>
<dbReference type="SUPFAM" id="SSF56219">
    <property type="entry name" value="DNase I-like"/>
    <property type="match status" value="1"/>
</dbReference>
<dbReference type="RefSeq" id="WP_147129892.1">
    <property type="nucleotide sequence ID" value="NZ_BJXA01000011.1"/>
</dbReference>
<dbReference type="PANTHER" id="PTHR41349:SF1">
    <property type="entry name" value="PROTEIN CBG08683"/>
    <property type="match status" value="1"/>
</dbReference>
<keyword evidence="1" id="KW-0732">Signal</keyword>
<dbReference type="OrthoDB" id="4520214at2"/>